<evidence type="ECO:0000256" key="1">
    <source>
        <dbReference type="SAM" id="SignalP"/>
    </source>
</evidence>
<keyword evidence="1" id="KW-0732">Signal</keyword>
<keyword evidence="3" id="KW-1185">Reference proteome</keyword>
<dbReference type="OrthoDB" id="5958808at2"/>
<gene>
    <name evidence="2" type="ORF">BLA60_11145</name>
</gene>
<reference evidence="2 3" key="1">
    <citation type="submission" date="2016-12" db="EMBL/GenBank/DDBJ databases">
        <title>The draft genome sequence of Actinophytocola xinjiangensis.</title>
        <authorList>
            <person name="Wang W."/>
            <person name="Yuan L."/>
        </authorList>
    </citation>
    <scope>NUCLEOTIDE SEQUENCE [LARGE SCALE GENOMIC DNA]</scope>
    <source>
        <strain evidence="2 3">CGMCC 4.4663</strain>
    </source>
</reference>
<comment type="caution">
    <text evidence="2">The sequence shown here is derived from an EMBL/GenBank/DDBJ whole genome shotgun (WGS) entry which is preliminary data.</text>
</comment>
<accession>A0A7Z0WNB9</accession>
<evidence type="ECO:0008006" key="4">
    <source>
        <dbReference type="Google" id="ProtNLM"/>
    </source>
</evidence>
<sequence length="395" mass="42285">MIWVRLRFLLVTLLVGSVLTATPAGAVTERVGERPAAGAERQLLYPGGAAYPRVIRLEHSGAANGRVLASVGSVVDGDSAGIILESVDGGVTFHHVGTIADPAGADGKGMCCGSLYELPTRVGRLPAGTLLWATTAGYRVTPGERATAQRLWHSRDLGRTWTFTSDIAVSPNQYNAWEPEVYVDAEGWLVALYADETDKPAHDQKIVRVRSRDGVHWSEPVDTVKNLDFYVRPGMPGVRRLADGTFFLVYEMCNLDEPLCSTYFRTSRNGWDFGNPLDVGTGVRTVDGKYPRHTPTITVSPTGSILLVSEMLVNGDGSHAPGNGKTILVNDHAGAGPWREIPAPVEVPDPNNEACRNFSPAVLASTDGSSVLHLATDTVDGVCKAFYATGPIPPP</sequence>
<dbReference type="Gene3D" id="2.120.10.10">
    <property type="match status" value="1"/>
</dbReference>
<evidence type="ECO:0000313" key="3">
    <source>
        <dbReference type="Proteomes" id="UP000185696"/>
    </source>
</evidence>
<dbReference type="CDD" id="cd15482">
    <property type="entry name" value="Sialidase_non-viral"/>
    <property type="match status" value="1"/>
</dbReference>
<dbReference type="SUPFAM" id="SSF50939">
    <property type="entry name" value="Sialidases"/>
    <property type="match status" value="1"/>
</dbReference>
<organism evidence="2 3">
    <name type="scientific">Actinophytocola xinjiangensis</name>
    <dbReference type="NCBI Taxonomy" id="485602"/>
    <lineage>
        <taxon>Bacteria</taxon>
        <taxon>Bacillati</taxon>
        <taxon>Actinomycetota</taxon>
        <taxon>Actinomycetes</taxon>
        <taxon>Pseudonocardiales</taxon>
        <taxon>Pseudonocardiaceae</taxon>
    </lineage>
</organism>
<evidence type="ECO:0000313" key="2">
    <source>
        <dbReference type="EMBL" id="OLF11517.1"/>
    </source>
</evidence>
<feature type="chain" id="PRO_5030613607" description="BNR repeat protein" evidence="1">
    <location>
        <begin position="27"/>
        <end position="395"/>
    </location>
</feature>
<dbReference type="InterPro" id="IPR036278">
    <property type="entry name" value="Sialidase_sf"/>
</dbReference>
<dbReference type="EMBL" id="MSIF01000004">
    <property type="protein sequence ID" value="OLF11517.1"/>
    <property type="molecule type" value="Genomic_DNA"/>
</dbReference>
<protein>
    <recommendedName>
        <fullName evidence="4">BNR repeat protein</fullName>
    </recommendedName>
</protein>
<dbReference type="RefSeq" id="WP_075132752.1">
    <property type="nucleotide sequence ID" value="NZ_MSIF01000004.1"/>
</dbReference>
<name>A0A7Z0WNB9_9PSEU</name>
<dbReference type="PANTHER" id="PTHR38792:SF3">
    <property type="entry name" value="BNR_ASP-BOX REPEAT DOMAIN PROTEIN (AFU_ORTHOLOGUE AFUA_7G06430)-RELATED"/>
    <property type="match status" value="1"/>
</dbReference>
<dbReference type="AlphaFoldDB" id="A0A7Z0WNB9"/>
<proteinExistence type="predicted"/>
<dbReference type="Proteomes" id="UP000185696">
    <property type="component" value="Unassembled WGS sequence"/>
</dbReference>
<dbReference type="PANTHER" id="PTHR38792">
    <property type="entry name" value="BNR/ASP-BOX REPEAT DOMAIN PROTEIN (AFU_ORTHOLOGUE AFUA_7G06430)-RELATED"/>
    <property type="match status" value="1"/>
</dbReference>
<feature type="signal peptide" evidence="1">
    <location>
        <begin position="1"/>
        <end position="26"/>
    </location>
</feature>